<evidence type="ECO:0000313" key="1">
    <source>
        <dbReference type="EMBL" id="KAH3881251.1"/>
    </source>
</evidence>
<reference evidence="1" key="1">
    <citation type="journal article" date="2019" name="bioRxiv">
        <title>The Genome of the Zebra Mussel, Dreissena polymorpha: A Resource for Invasive Species Research.</title>
        <authorList>
            <person name="McCartney M.A."/>
            <person name="Auch B."/>
            <person name="Kono T."/>
            <person name="Mallez S."/>
            <person name="Zhang Y."/>
            <person name="Obille A."/>
            <person name="Becker A."/>
            <person name="Abrahante J.E."/>
            <person name="Garbe J."/>
            <person name="Badalamenti J.P."/>
            <person name="Herman A."/>
            <person name="Mangelson H."/>
            <person name="Liachko I."/>
            <person name="Sullivan S."/>
            <person name="Sone E.D."/>
            <person name="Koren S."/>
            <person name="Silverstein K.A.T."/>
            <person name="Beckman K.B."/>
            <person name="Gohl D.M."/>
        </authorList>
    </citation>
    <scope>NUCLEOTIDE SEQUENCE</scope>
    <source>
        <strain evidence="1">Duluth1</strain>
        <tissue evidence="1">Whole animal</tissue>
    </source>
</reference>
<sequence length="53" mass="6115">MGHPDMRMVTRSSGTRFRRVGEICDDQYSSRIQCRGSILKVIYTKNYVVDQGC</sequence>
<evidence type="ECO:0000313" key="2">
    <source>
        <dbReference type="Proteomes" id="UP000828390"/>
    </source>
</evidence>
<dbReference type="EMBL" id="JAIWYP010000001">
    <property type="protein sequence ID" value="KAH3881251.1"/>
    <property type="molecule type" value="Genomic_DNA"/>
</dbReference>
<protein>
    <submittedName>
        <fullName evidence="1">Uncharacterized protein</fullName>
    </submittedName>
</protein>
<reference evidence="1" key="2">
    <citation type="submission" date="2020-11" db="EMBL/GenBank/DDBJ databases">
        <authorList>
            <person name="McCartney M.A."/>
            <person name="Auch B."/>
            <person name="Kono T."/>
            <person name="Mallez S."/>
            <person name="Becker A."/>
            <person name="Gohl D.M."/>
            <person name="Silverstein K.A.T."/>
            <person name="Koren S."/>
            <person name="Bechman K.B."/>
            <person name="Herman A."/>
            <person name="Abrahante J.E."/>
            <person name="Garbe J."/>
        </authorList>
    </citation>
    <scope>NUCLEOTIDE SEQUENCE</scope>
    <source>
        <strain evidence="1">Duluth1</strain>
        <tissue evidence="1">Whole animal</tissue>
    </source>
</reference>
<dbReference type="AlphaFoldDB" id="A0A9D4RTM9"/>
<proteinExistence type="predicted"/>
<keyword evidence="2" id="KW-1185">Reference proteome</keyword>
<name>A0A9D4RTM9_DREPO</name>
<dbReference type="Proteomes" id="UP000828390">
    <property type="component" value="Unassembled WGS sequence"/>
</dbReference>
<comment type="caution">
    <text evidence="1">The sequence shown here is derived from an EMBL/GenBank/DDBJ whole genome shotgun (WGS) entry which is preliminary data.</text>
</comment>
<accession>A0A9D4RTM9</accession>
<organism evidence="1 2">
    <name type="scientific">Dreissena polymorpha</name>
    <name type="common">Zebra mussel</name>
    <name type="synonym">Mytilus polymorpha</name>
    <dbReference type="NCBI Taxonomy" id="45954"/>
    <lineage>
        <taxon>Eukaryota</taxon>
        <taxon>Metazoa</taxon>
        <taxon>Spiralia</taxon>
        <taxon>Lophotrochozoa</taxon>
        <taxon>Mollusca</taxon>
        <taxon>Bivalvia</taxon>
        <taxon>Autobranchia</taxon>
        <taxon>Heteroconchia</taxon>
        <taxon>Euheterodonta</taxon>
        <taxon>Imparidentia</taxon>
        <taxon>Neoheterodontei</taxon>
        <taxon>Myida</taxon>
        <taxon>Dreissenoidea</taxon>
        <taxon>Dreissenidae</taxon>
        <taxon>Dreissena</taxon>
    </lineage>
</organism>
<gene>
    <name evidence="1" type="ORF">DPMN_005175</name>
</gene>